<evidence type="ECO:0000313" key="3">
    <source>
        <dbReference type="Proteomes" id="UP001321749"/>
    </source>
</evidence>
<name>A0AAV9I5Y6_9PEZI</name>
<organism evidence="2 3">
    <name type="scientific">Cladorrhinum samala</name>
    <dbReference type="NCBI Taxonomy" id="585594"/>
    <lineage>
        <taxon>Eukaryota</taxon>
        <taxon>Fungi</taxon>
        <taxon>Dikarya</taxon>
        <taxon>Ascomycota</taxon>
        <taxon>Pezizomycotina</taxon>
        <taxon>Sordariomycetes</taxon>
        <taxon>Sordariomycetidae</taxon>
        <taxon>Sordariales</taxon>
        <taxon>Podosporaceae</taxon>
        <taxon>Cladorrhinum</taxon>
    </lineage>
</organism>
<dbReference type="SMART" id="SM00852">
    <property type="entry name" value="MoCF_biosynth"/>
    <property type="match status" value="1"/>
</dbReference>
<protein>
    <submittedName>
        <fullName evidence="2">MoaB/Mog domain-containing protein</fullName>
    </submittedName>
</protein>
<accession>A0AAV9I5Y6</accession>
<dbReference type="Pfam" id="PF00994">
    <property type="entry name" value="MoCF_biosynth"/>
    <property type="match status" value="1"/>
</dbReference>
<dbReference type="GO" id="GO:0042726">
    <property type="term" value="P:flavin-containing compound metabolic process"/>
    <property type="evidence" value="ECO:0007669"/>
    <property type="project" value="TreeGrafter"/>
</dbReference>
<dbReference type="CDD" id="cd00885">
    <property type="entry name" value="cinA"/>
    <property type="match status" value="1"/>
</dbReference>
<evidence type="ECO:0000313" key="2">
    <source>
        <dbReference type="EMBL" id="KAK4466431.1"/>
    </source>
</evidence>
<proteinExistence type="predicted"/>
<dbReference type="AlphaFoldDB" id="A0AAV9I5Y6"/>
<dbReference type="Gene3D" id="3.40.980.10">
    <property type="entry name" value="MoaB/Mog-like domain"/>
    <property type="match status" value="1"/>
</dbReference>
<comment type="caution">
    <text evidence="2">The sequence shown here is derived from an EMBL/GenBank/DDBJ whole genome shotgun (WGS) entry which is preliminary data.</text>
</comment>
<dbReference type="InterPro" id="IPR036425">
    <property type="entry name" value="MoaB/Mog-like_dom_sf"/>
</dbReference>
<dbReference type="InterPro" id="IPR056596">
    <property type="entry name" value="FLAD1_M"/>
</dbReference>
<reference evidence="2" key="1">
    <citation type="journal article" date="2023" name="Mol. Phylogenet. Evol.">
        <title>Genome-scale phylogeny and comparative genomics of the fungal order Sordariales.</title>
        <authorList>
            <person name="Hensen N."/>
            <person name="Bonometti L."/>
            <person name="Westerberg I."/>
            <person name="Brannstrom I.O."/>
            <person name="Guillou S."/>
            <person name="Cros-Aarteil S."/>
            <person name="Calhoun S."/>
            <person name="Haridas S."/>
            <person name="Kuo A."/>
            <person name="Mondo S."/>
            <person name="Pangilinan J."/>
            <person name="Riley R."/>
            <person name="LaButti K."/>
            <person name="Andreopoulos B."/>
            <person name="Lipzen A."/>
            <person name="Chen C."/>
            <person name="Yan M."/>
            <person name="Daum C."/>
            <person name="Ng V."/>
            <person name="Clum A."/>
            <person name="Steindorff A."/>
            <person name="Ohm R.A."/>
            <person name="Martin F."/>
            <person name="Silar P."/>
            <person name="Natvig D.O."/>
            <person name="Lalanne C."/>
            <person name="Gautier V."/>
            <person name="Ament-Velasquez S.L."/>
            <person name="Kruys A."/>
            <person name="Hutchinson M.I."/>
            <person name="Powell A.J."/>
            <person name="Barry K."/>
            <person name="Miller A.N."/>
            <person name="Grigoriev I.V."/>
            <person name="Debuchy R."/>
            <person name="Gladieux P."/>
            <person name="Hiltunen Thoren M."/>
            <person name="Johannesson H."/>
        </authorList>
    </citation>
    <scope>NUCLEOTIDE SEQUENCE</scope>
    <source>
        <strain evidence="2">PSN324</strain>
    </source>
</reference>
<dbReference type="PANTHER" id="PTHR47675">
    <property type="entry name" value="MOLYBDOPTERIN BINDING DOMAIN PROTEIN (AFU_ORTHOLOGUE AFUA_5G11210)"/>
    <property type="match status" value="1"/>
</dbReference>
<dbReference type="Pfam" id="PF24102">
    <property type="entry name" value="FLAD1_M"/>
    <property type="match status" value="1"/>
</dbReference>
<sequence>MFRRLSQVARHVSKPGGGHVSAAFAFTKSRMIQTAGCLIIGDEVLGGKTLDTNSHYVAKWCFGLGISLKKIEVIEDDESAIIEAVRRMSSSYDFVVTSGGIGPTHDDITYSSIANAFNLPLKVHDKAFELMKKLSKDKDFDWNVDSPALKAKMRMVELPTNSSRPPEEQFIFPCNDLWVPVAVVNGNVHILPGVPMLFTKLLDGLTPSIRPLLANPEGQGTFRVAIDTPLPESEVAFYLTDLAARVKHKDVKVGSYPHWGKKWNTVTLVGKDKAFLDSITPEVIENVKGHLAKPGETNEEKV</sequence>
<evidence type="ECO:0000259" key="1">
    <source>
        <dbReference type="SMART" id="SM00852"/>
    </source>
</evidence>
<keyword evidence="3" id="KW-1185">Reference proteome</keyword>
<dbReference type="SUPFAM" id="SSF53218">
    <property type="entry name" value="Molybdenum cofactor biosynthesis proteins"/>
    <property type="match status" value="1"/>
</dbReference>
<dbReference type="PANTHER" id="PTHR47675:SF1">
    <property type="entry name" value="MOLYBDOPTERIN BINDING DOMAIN PROTEIN (AFU_ORTHOLOGUE AFUA_5G11210)"/>
    <property type="match status" value="1"/>
</dbReference>
<reference evidence="2" key="2">
    <citation type="submission" date="2023-06" db="EMBL/GenBank/DDBJ databases">
        <authorList>
            <consortium name="Lawrence Berkeley National Laboratory"/>
            <person name="Mondo S.J."/>
            <person name="Hensen N."/>
            <person name="Bonometti L."/>
            <person name="Westerberg I."/>
            <person name="Brannstrom I.O."/>
            <person name="Guillou S."/>
            <person name="Cros-Aarteil S."/>
            <person name="Calhoun S."/>
            <person name="Haridas S."/>
            <person name="Kuo A."/>
            <person name="Pangilinan J."/>
            <person name="Riley R."/>
            <person name="Labutti K."/>
            <person name="Andreopoulos B."/>
            <person name="Lipzen A."/>
            <person name="Chen C."/>
            <person name="Yanf M."/>
            <person name="Daum C."/>
            <person name="Ng V."/>
            <person name="Clum A."/>
            <person name="Steindorff A."/>
            <person name="Ohm R."/>
            <person name="Martin F."/>
            <person name="Silar P."/>
            <person name="Natvig D."/>
            <person name="Lalanne C."/>
            <person name="Gautier V."/>
            <person name="Ament-Velasquez S.L."/>
            <person name="Kruys A."/>
            <person name="Hutchinson M.I."/>
            <person name="Powell A.J."/>
            <person name="Barry K."/>
            <person name="Miller A.N."/>
            <person name="Grigoriev I.V."/>
            <person name="Debuchy R."/>
            <person name="Gladieux P."/>
            <person name="Thoren M.H."/>
            <person name="Johannesson H."/>
        </authorList>
    </citation>
    <scope>NUCLEOTIDE SEQUENCE</scope>
    <source>
        <strain evidence="2">PSN324</strain>
    </source>
</reference>
<gene>
    <name evidence="2" type="ORF">QBC42DRAFT_259548</name>
</gene>
<dbReference type="InterPro" id="IPR001453">
    <property type="entry name" value="MoaB/Mog_dom"/>
</dbReference>
<dbReference type="EMBL" id="MU864932">
    <property type="protein sequence ID" value="KAK4466431.1"/>
    <property type="molecule type" value="Genomic_DNA"/>
</dbReference>
<feature type="domain" description="MoaB/Mog" evidence="1">
    <location>
        <begin position="36"/>
        <end position="213"/>
    </location>
</feature>
<dbReference type="GO" id="GO:0047884">
    <property type="term" value="F:FAD diphosphatase activity"/>
    <property type="evidence" value="ECO:0007669"/>
    <property type="project" value="TreeGrafter"/>
</dbReference>
<dbReference type="Proteomes" id="UP001321749">
    <property type="component" value="Unassembled WGS sequence"/>
</dbReference>